<dbReference type="PANTHER" id="PTHR48081">
    <property type="entry name" value="AB HYDROLASE SUPERFAMILY PROTEIN C4A8.06C"/>
    <property type="match status" value="1"/>
</dbReference>
<dbReference type="InterPro" id="IPR049492">
    <property type="entry name" value="BD-FAE-like_dom"/>
</dbReference>
<evidence type="ECO:0000313" key="5">
    <source>
        <dbReference type="Proteomes" id="UP000199072"/>
    </source>
</evidence>
<keyword evidence="2" id="KW-0732">Signal</keyword>
<keyword evidence="5" id="KW-1185">Reference proteome</keyword>
<dbReference type="Proteomes" id="UP000199072">
    <property type="component" value="Unassembled WGS sequence"/>
</dbReference>
<gene>
    <name evidence="4" type="ORF">SAMN05216464_10833</name>
</gene>
<dbReference type="SUPFAM" id="SSF53474">
    <property type="entry name" value="alpha/beta-Hydrolases"/>
    <property type="match status" value="1"/>
</dbReference>
<dbReference type="InterPro" id="IPR029058">
    <property type="entry name" value="AB_hydrolase_fold"/>
</dbReference>
<dbReference type="EMBL" id="FNAI01000008">
    <property type="protein sequence ID" value="SDE63252.1"/>
    <property type="molecule type" value="Genomic_DNA"/>
</dbReference>
<feature type="signal peptide" evidence="2">
    <location>
        <begin position="1"/>
        <end position="20"/>
    </location>
</feature>
<feature type="domain" description="BD-FAE-like" evidence="3">
    <location>
        <begin position="51"/>
        <end position="161"/>
    </location>
</feature>
<dbReference type="RefSeq" id="WP_162842669.1">
    <property type="nucleotide sequence ID" value="NZ_FNAI01000008.1"/>
</dbReference>
<dbReference type="AlphaFoldDB" id="A0A1G7EHV4"/>
<evidence type="ECO:0000313" key="4">
    <source>
        <dbReference type="EMBL" id="SDE63252.1"/>
    </source>
</evidence>
<name>A0A1G7EHV4_9SPHI</name>
<reference evidence="4 5" key="1">
    <citation type="submission" date="2016-10" db="EMBL/GenBank/DDBJ databases">
        <authorList>
            <person name="de Groot N.N."/>
        </authorList>
    </citation>
    <scope>NUCLEOTIDE SEQUENCE [LARGE SCALE GENOMIC DNA]</scope>
    <source>
        <strain evidence="4 5">47C3B</strain>
    </source>
</reference>
<accession>A0A1G7EHV4</accession>
<dbReference type="STRING" id="1391627.SAMN05216464_10833"/>
<sequence length="179" mass="19831">MSKRLLLICFFILFSLTGHSQNSGALRFFPAGTQAMLNISYAHDTLEKHKLDIFMLPGTGKHPVLVWLHSGGWRAGNKQGDMHYMPNTLKALVKNGYAIVDINYRFSTEAIFPAQIIDCNQASGYIYDNAGRYHLDRRRIAVIGFSAGGHLAALVGLSNNNFIPDFFLHIKSQISASGS</sequence>
<dbReference type="Pfam" id="PF20434">
    <property type="entry name" value="BD-FAE"/>
    <property type="match status" value="1"/>
</dbReference>
<protein>
    <submittedName>
        <fullName evidence="4">Alpha/beta hydrolase fold</fullName>
    </submittedName>
</protein>
<feature type="chain" id="PRO_5011660662" evidence="2">
    <location>
        <begin position="21"/>
        <end position="179"/>
    </location>
</feature>
<dbReference type="Gene3D" id="3.40.50.1820">
    <property type="entry name" value="alpha/beta hydrolase"/>
    <property type="match status" value="1"/>
</dbReference>
<keyword evidence="1 4" id="KW-0378">Hydrolase</keyword>
<dbReference type="InterPro" id="IPR050300">
    <property type="entry name" value="GDXG_lipolytic_enzyme"/>
</dbReference>
<evidence type="ECO:0000256" key="1">
    <source>
        <dbReference type="ARBA" id="ARBA00022801"/>
    </source>
</evidence>
<proteinExistence type="predicted"/>
<evidence type="ECO:0000259" key="3">
    <source>
        <dbReference type="Pfam" id="PF20434"/>
    </source>
</evidence>
<dbReference type="PANTHER" id="PTHR48081:SF13">
    <property type="entry name" value="ALPHA_BETA HYDROLASE"/>
    <property type="match status" value="1"/>
</dbReference>
<organism evidence="4 5">
    <name type="scientific">Mucilaginibacter pineti</name>
    <dbReference type="NCBI Taxonomy" id="1391627"/>
    <lineage>
        <taxon>Bacteria</taxon>
        <taxon>Pseudomonadati</taxon>
        <taxon>Bacteroidota</taxon>
        <taxon>Sphingobacteriia</taxon>
        <taxon>Sphingobacteriales</taxon>
        <taxon>Sphingobacteriaceae</taxon>
        <taxon>Mucilaginibacter</taxon>
    </lineage>
</organism>
<evidence type="ECO:0000256" key="2">
    <source>
        <dbReference type="SAM" id="SignalP"/>
    </source>
</evidence>
<dbReference type="GO" id="GO:0016787">
    <property type="term" value="F:hydrolase activity"/>
    <property type="evidence" value="ECO:0007669"/>
    <property type="project" value="UniProtKB-KW"/>
</dbReference>